<comment type="caution">
    <text evidence="2">The sequence shown here is derived from an EMBL/GenBank/DDBJ whole genome shotgun (WGS) entry which is preliminary data.</text>
</comment>
<dbReference type="AlphaFoldDB" id="A0A0F9GHI4"/>
<name>A0A0F9GHI4_9ZZZZ</name>
<feature type="transmembrane region" description="Helical" evidence="1">
    <location>
        <begin position="203"/>
        <end position="221"/>
    </location>
</feature>
<reference evidence="2" key="1">
    <citation type="journal article" date="2015" name="Nature">
        <title>Complex archaea that bridge the gap between prokaryotes and eukaryotes.</title>
        <authorList>
            <person name="Spang A."/>
            <person name="Saw J.H."/>
            <person name="Jorgensen S.L."/>
            <person name="Zaremba-Niedzwiedzka K."/>
            <person name="Martijn J."/>
            <person name="Lind A.E."/>
            <person name="van Eijk R."/>
            <person name="Schleper C."/>
            <person name="Guy L."/>
            <person name="Ettema T.J."/>
        </authorList>
    </citation>
    <scope>NUCLEOTIDE SEQUENCE</scope>
</reference>
<accession>A0A0F9GHI4</accession>
<organism evidence="2">
    <name type="scientific">marine sediment metagenome</name>
    <dbReference type="NCBI Taxonomy" id="412755"/>
    <lineage>
        <taxon>unclassified sequences</taxon>
        <taxon>metagenomes</taxon>
        <taxon>ecological metagenomes</taxon>
    </lineage>
</organism>
<feature type="transmembrane region" description="Helical" evidence="1">
    <location>
        <begin position="149"/>
        <end position="170"/>
    </location>
</feature>
<keyword evidence="1" id="KW-0472">Membrane</keyword>
<feature type="non-terminal residue" evidence="2">
    <location>
        <position position="1"/>
    </location>
</feature>
<keyword evidence="1" id="KW-1133">Transmembrane helix</keyword>
<dbReference type="EMBL" id="LAZR01026394">
    <property type="protein sequence ID" value="KKL68885.1"/>
    <property type="molecule type" value="Genomic_DNA"/>
</dbReference>
<protein>
    <submittedName>
        <fullName evidence="2">Uncharacterized protein</fullName>
    </submittedName>
</protein>
<proteinExistence type="predicted"/>
<evidence type="ECO:0000256" key="1">
    <source>
        <dbReference type="SAM" id="Phobius"/>
    </source>
</evidence>
<evidence type="ECO:0000313" key="2">
    <source>
        <dbReference type="EMBL" id="KKL68885.1"/>
    </source>
</evidence>
<sequence length="225" mass="23974">LKGVIYSIVVSKNGVLLSTFDNLAVICQDVIIGRCEINLNALAATEGFQDWETVGGITHLFDFDRDARVITLAFTTTDGSSKTVLLNTTKYDRWGNDTICTDSLTSSSGTLTCNIPNSFGNVTMVSQLFADGQFITQRVFSIIPSPEDIFGVGTAGVLALILVITIPLMLTGSAITIIIGVIVGLIVASMLTLYYGGTLFGPASSIIWIIIAGGILIWKISQRGN</sequence>
<gene>
    <name evidence="2" type="ORF">LCGC14_2120540</name>
</gene>
<keyword evidence="1" id="KW-0812">Transmembrane</keyword>
<feature type="transmembrane region" description="Helical" evidence="1">
    <location>
        <begin position="177"/>
        <end position="197"/>
    </location>
</feature>